<evidence type="ECO:0000256" key="4">
    <source>
        <dbReference type="ARBA" id="ARBA00022737"/>
    </source>
</evidence>
<comment type="similarity">
    <text evidence="15 18">Belongs to the ABC transporter superfamily. UvrA family.</text>
</comment>
<dbReference type="Pfam" id="PF17755">
    <property type="entry name" value="UvrA_DNA-bind"/>
    <property type="match status" value="1"/>
</dbReference>
<keyword evidence="21" id="KW-1185">Reference proteome</keyword>
<dbReference type="CDD" id="cd03270">
    <property type="entry name" value="ABC_UvrA_I"/>
    <property type="match status" value="1"/>
</dbReference>
<gene>
    <name evidence="18 20" type="primary">uvrA</name>
    <name evidence="20" type="ORF">SKUN_00151</name>
</gene>
<comment type="subcellular location">
    <subcellularLocation>
        <location evidence="1 18">Cytoplasm</location>
    </subcellularLocation>
</comment>
<dbReference type="PATRIC" id="fig|273035.7.peg.176"/>
<keyword evidence="14 18" id="KW-0742">SOS response</keyword>
<keyword evidence="3 18" id="KW-0479">Metal-binding</keyword>
<evidence type="ECO:0000256" key="16">
    <source>
        <dbReference type="ARBA" id="ARBA00039316"/>
    </source>
</evidence>
<evidence type="ECO:0000256" key="17">
    <source>
        <dbReference type="ARBA" id="ARBA00042156"/>
    </source>
</evidence>
<dbReference type="OrthoDB" id="9809851at2"/>
<dbReference type="InterPro" id="IPR027417">
    <property type="entry name" value="P-loop_NTPase"/>
</dbReference>
<evidence type="ECO:0000256" key="8">
    <source>
        <dbReference type="ARBA" id="ARBA00022771"/>
    </source>
</evidence>
<dbReference type="InterPro" id="IPR013815">
    <property type="entry name" value="ATP_grasp_subdomain_1"/>
</dbReference>
<evidence type="ECO:0000256" key="6">
    <source>
        <dbReference type="ARBA" id="ARBA00022763"/>
    </source>
</evidence>
<dbReference type="GO" id="GO:0005524">
    <property type="term" value="F:ATP binding"/>
    <property type="evidence" value="ECO:0007669"/>
    <property type="project" value="UniProtKB-UniRule"/>
</dbReference>
<dbReference type="InterPro" id="IPR003439">
    <property type="entry name" value="ABC_transporter-like_ATP-bd"/>
</dbReference>
<dbReference type="HAMAP" id="MF_00205">
    <property type="entry name" value="UvrA"/>
    <property type="match status" value="1"/>
</dbReference>
<evidence type="ECO:0000256" key="1">
    <source>
        <dbReference type="ARBA" id="ARBA00004496"/>
    </source>
</evidence>
<evidence type="ECO:0000256" key="2">
    <source>
        <dbReference type="ARBA" id="ARBA00022490"/>
    </source>
</evidence>
<dbReference type="GO" id="GO:0005737">
    <property type="term" value="C:cytoplasm"/>
    <property type="evidence" value="ECO:0007669"/>
    <property type="project" value="UniProtKB-SubCell"/>
</dbReference>
<comment type="function">
    <text evidence="18">The UvrABC repair system catalyzes the recognition and processing of DNA lesions. UvrA is an ATPase and a DNA-binding protein. A damage recognition complex composed of 2 UvrA and 2 UvrB subunits scans DNA for abnormalities. When the presence of a lesion has been verified by UvrB, the UvrA molecules dissociate.</text>
</comment>
<dbReference type="CDD" id="cd03271">
    <property type="entry name" value="ABC_UvrA_II"/>
    <property type="match status" value="1"/>
</dbReference>
<dbReference type="KEGG" id="skn:SKUN_00151"/>
<dbReference type="InterPro" id="IPR003593">
    <property type="entry name" value="AAA+_ATPase"/>
</dbReference>
<evidence type="ECO:0000256" key="18">
    <source>
        <dbReference type="HAMAP-Rule" id="MF_00205"/>
    </source>
</evidence>
<name>A0A0K2JEQ9_SPIKU</name>
<proteinExistence type="inferred from homology"/>
<keyword evidence="10 18" id="KW-0067">ATP-binding</keyword>
<dbReference type="Pfam" id="PF17760">
    <property type="entry name" value="UvrA_inter"/>
    <property type="match status" value="1"/>
</dbReference>
<dbReference type="GO" id="GO:0016887">
    <property type="term" value="F:ATP hydrolysis activity"/>
    <property type="evidence" value="ECO:0007669"/>
    <property type="project" value="InterPro"/>
</dbReference>
<dbReference type="PROSITE" id="PS50893">
    <property type="entry name" value="ABC_TRANSPORTER_2"/>
    <property type="match status" value="1"/>
</dbReference>
<dbReference type="FunFam" id="1.20.1580.10:FF:000002">
    <property type="entry name" value="UvrABC system protein A"/>
    <property type="match status" value="1"/>
</dbReference>
<accession>A0A0K2JEQ9</accession>
<evidence type="ECO:0000256" key="11">
    <source>
        <dbReference type="ARBA" id="ARBA00022881"/>
    </source>
</evidence>
<keyword evidence="5 18" id="KW-0547">Nucleotide-binding</keyword>
<feature type="domain" description="ABC transporter" evidence="19">
    <location>
        <begin position="600"/>
        <end position="940"/>
    </location>
</feature>
<organism evidence="20 21">
    <name type="scientific">Spiroplasma kunkelii CR2-3x</name>
    <dbReference type="NCBI Taxonomy" id="273035"/>
    <lineage>
        <taxon>Bacteria</taxon>
        <taxon>Bacillati</taxon>
        <taxon>Mycoplasmatota</taxon>
        <taxon>Mollicutes</taxon>
        <taxon>Entomoplasmatales</taxon>
        <taxon>Spiroplasmataceae</taxon>
        <taxon>Spiroplasma</taxon>
    </lineage>
</organism>
<evidence type="ECO:0000256" key="12">
    <source>
        <dbReference type="ARBA" id="ARBA00023125"/>
    </source>
</evidence>
<keyword evidence="4 18" id="KW-0677">Repeat</keyword>
<comment type="subunit">
    <text evidence="18">Forms a heterotetramer with UvrB during the search for lesions.</text>
</comment>
<dbReference type="PANTHER" id="PTHR43152:SF3">
    <property type="entry name" value="UVRABC SYSTEM PROTEIN A"/>
    <property type="match status" value="1"/>
</dbReference>
<dbReference type="GO" id="GO:0009380">
    <property type="term" value="C:excinuclease repair complex"/>
    <property type="evidence" value="ECO:0007669"/>
    <property type="project" value="InterPro"/>
</dbReference>
<dbReference type="InterPro" id="IPR004602">
    <property type="entry name" value="UvrA"/>
</dbReference>
<evidence type="ECO:0000256" key="9">
    <source>
        <dbReference type="ARBA" id="ARBA00022833"/>
    </source>
</evidence>
<protein>
    <recommendedName>
        <fullName evidence="16 18">UvrABC system protein A</fullName>
        <shortName evidence="18">UvrA protein</shortName>
    </recommendedName>
    <alternativeName>
        <fullName evidence="17 18">Excinuclease ABC subunit A</fullName>
    </alternativeName>
</protein>
<keyword evidence="9 18" id="KW-0862">Zinc</keyword>
<evidence type="ECO:0000256" key="7">
    <source>
        <dbReference type="ARBA" id="ARBA00022769"/>
    </source>
</evidence>
<dbReference type="Gene3D" id="1.20.1580.10">
    <property type="entry name" value="ABC transporter ATPase like domain"/>
    <property type="match status" value="2"/>
</dbReference>
<dbReference type="GO" id="GO:0006289">
    <property type="term" value="P:nucleotide-excision repair"/>
    <property type="evidence" value="ECO:0007669"/>
    <property type="project" value="UniProtKB-UniRule"/>
</dbReference>
<dbReference type="GO" id="GO:0008270">
    <property type="term" value="F:zinc ion binding"/>
    <property type="evidence" value="ECO:0007669"/>
    <property type="project" value="UniProtKB-UniRule"/>
</dbReference>
<feature type="zinc finger region" description="C4-type" evidence="18">
    <location>
        <begin position="743"/>
        <end position="769"/>
    </location>
</feature>
<keyword evidence="11 18" id="KW-0267">Excision nuclease</keyword>
<feature type="binding site" evidence="18">
    <location>
        <begin position="644"/>
        <end position="651"/>
    </location>
    <ligand>
        <name>ATP</name>
        <dbReference type="ChEBI" id="CHEBI:30616"/>
    </ligand>
</feature>
<evidence type="ECO:0000259" key="19">
    <source>
        <dbReference type="PROSITE" id="PS50893"/>
    </source>
</evidence>
<reference evidence="20 21" key="1">
    <citation type="journal article" date="2015" name="Genome Announc.">
        <title>Complete Genome Sequence of Spiroplasma kunkelii Strain CR2-3x, Causal Agent of Corn Stunt Disease in Zea mays L.</title>
        <authorList>
            <person name="Davis R.E."/>
            <person name="Shao J."/>
            <person name="Dally E.L."/>
            <person name="Zhao Y."/>
            <person name="Gasparich G.E."/>
            <person name="Gaynor B.J."/>
            <person name="Athey J.C."/>
            <person name="Harrison N.A."/>
            <person name="Donofrio N."/>
        </authorList>
    </citation>
    <scope>NUCLEOTIDE SEQUENCE [LARGE SCALE GENOMIC DNA]</scope>
    <source>
        <strain evidence="20 21">CR2-3x</strain>
    </source>
</reference>
<dbReference type="STRING" id="273035.SKUN_00151"/>
<evidence type="ECO:0000256" key="15">
    <source>
        <dbReference type="ARBA" id="ARBA00038000"/>
    </source>
</evidence>
<dbReference type="PROSITE" id="PS00211">
    <property type="entry name" value="ABC_TRANSPORTER_1"/>
    <property type="match status" value="2"/>
</dbReference>
<keyword evidence="12 18" id="KW-0238">DNA-binding</keyword>
<keyword evidence="8 18" id="KW-0863">Zinc-finger</keyword>
<dbReference type="EMBL" id="CP010899">
    <property type="protein sequence ID" value="ALA97075.1"/>
    <property type="molecule type" value="Genomic_DNA"/>
</dbReference>
<feature type="binding site" evidence="18">
    <location>
        <begin position="33"/>
        <end position="40"/>
    </location>
    <ligand>
        <name>ATP</name>
        <dbReference type="ChEBI" id="CHEBI:30616"/>
    </ligand>
</feature>
<evidence type="ECO:0000313" key="20">
    <source>
        <dbReference type="EMBL" id="ALA97075.1"/>
    </source>
</evidence>
<dbReference type="SUPFAM" id="SSF52540">
    <property type="entry name" value="P-loop containing nucleoside triphosphate hydrolases"/>
    <property type="match status" value="2"/>
</dbReference>
<dbReference type="RefSeq" id="WP_053390426.1">
    <property type="nucleotide sequence ID" value="NZ_CP010899.1"/>
</dbReference>
<dbReference type="InterPro" id="IPR041552">
    <property type="entry name" value="UvrA_DNA-bd"/>
</dbReference>
<dbReference type="Gene3D" id="3.40.50.300">
    <property type="entry name" value="P-loop containing nucleotide triphosphate hydrolases"/>
    <property type="match status" value="2"/>
</dbReference>
<dbReference type="Gene3D" id="1.10.8.280">
    <property type="entry name" value="ABC transporter ATPase domain-like"/>
    <property type="match status" value="1"/>
</dbReference>
<evidence type="ECO:0000256" key="13">
    <source>
        <dbReference type="ARBA" id="ARBA00023204"/>
    </source>
</evidence>
<evidence type="ECO:0000256" key="10">
    <source>
        <dbReference type="ARBA" id="ARBA00022840"/>
    </source>
</evidence>
<dbReference type="AlphaFoldDB" id="A0A0K2JEQ9"/>
<dbReference type="Gene3D" id="3.30.1490.20">
    <property type="entry name" value="ATP-grasp fold, A domain"/>
    <property type="match status" value="1"/>
</dbReference>
<dbReference type="GO" id="GO:0003677">
    <property type="term" value="F:DNA binding"/>
    <property type="evidence" value="ECO:0007669"/>
    <property type="project" value="UniProtKB-UniRule"/>
</dbReference>
<evidence type="ECO:0000256" key="14">
    <source>
        <dbReference type="ARBA" id="ARBA00023236"/>
    </source>
</evidence>
<feature type="zinc finger region" description="C4-type" evidence="18">
    <location>
        <begin position="256"/>
        <end position="283"/>
    </location>
</feature>
<keyword evidence="6 18" id="KW-0227">DNA damage</keyword>
<dbReference type="PANTHER" id="PTHR43152">
    <property type="entry name" value="UVRABC SYSTEM PROTEIN A"/>
    <property type="match status" value="1"/>
</dbReference>
<keyword evidence="7 18" id="KW-0228">DNA excision</keyword>
<sequence>MGKDWIVVKGARENNLKNIDVKVPKDKLVVFTGLSGSGKSSLAFNTIYAEGRRRYIESLSSYARQFLGGNEKPDVDAIEGLSPAISIDQKTTSHNPRSTVGTVTEIYDYLRLLYARVGTPYCINGHGVIKSVTVKEIINNLKQLLTEGEKFMILSPVVRYKKGSFKDLFARLKQESFIRVKVNDEIKTLDEEIELDKNKQQNIDIIIDRLVYKESADLLSRIHDAIEVALKYGNALVKIDFADQKKEMLFSTNYSCSICGFVIPELEPRLFSFNSPSGACSECKGLGVKLEVDEDLLIPNRSLSILQGAIIYLKNIVNTTNIEWQKFKVLANYYHIVLEQPVSDLTKEQLEYLIRGSDEPIEYNLKTASGNIMRGYDYIEGIGQLIERRYTETSSESQREYYKQFMTDKKCGTCLGKRLNEIPLSVKINNISISEFTDLSVEDELKEVLNLKLTESQQEIARLIINELVNRLDFLSRVGLGYLTLSRNASTLSGGEAQRIRLATQIGSQLTGVLYVLDEPSIGLHQRDNDKLIETLKNLRDLGNTLIVVEHDEDTIRASDYIIDIGPRAGINGGQVVAAGSIDDIQQNPNSITAKYLTGELAIDVPKKRRGGNGLVLEIKGARENNLKNINVTIPLNKFVCLTGVSGSGKSTLMNEILWKGIKKNLGLATERPGAHDKILGIDNIDKVINISQDPIGKTPRSNPATYTSVFDDIRDLFADTNEAKARGYLKGRFSFNVPGGRCEHCQGDGIIKISMHFLPTVYVSCEVCEGKRYNDETLLVKFKDKNIYDVLEMTVDQACDFFATQPKISQKLGTMQEVGLGYIKLGQSATELSGGEAQRVKLSTFLLKRTTGKTLFLLDEPTTGLHVDDVNRLLVVLNKIVDNGDTVITIEHNLDVIKMADYIIDLGPEGGVGGGMIVATGTPEQLVLKSGTSYTAQYLKPLLKSKRLE</sequence>
<evidence type="ECO:0000256" key="3">
    <source>
        <dbReference type="ARBA" id="ARBA00022723"/>
    </source>
</evidence>
<dbReference type="NCBIfam" id="NF001503">
    <property type="entry name" value="PRK00349.1"/>
    <property type="match status" value="1"/>
</dbReference>
<evidence type="ECO:0000256" key="5">
    <source>
        <dbReference type="ARBA" id="ARBA00022741"/>
    </source>
</evidence>
<keyword evidence="13 18" id="KW-0234">DNA repair</keyword>
<dbReference type="Proteomes" id="UP000062963">
    <property type="component" value="Chromosome"/>
</dbReference>
<dbReference type="InterPro" id="IPR017871">
    <property type="entry name" value="ABC_transporter-like_CS"/>
</dbReference>
<dbReference type="GO" id="GO:0009381">
    <property type="term" value="F:excinuclease ABC activity"/>
    <property type="evidence" value="ECO:0007669"/>
    <property type="project" value="UniProtKB-UniRule"/>
</dbReference>
<dbReference type="InterPro" id="IPR041102">
    <property type="entry name" value="UvrA_inter"/>
</dbReference>
<keyword evidence="2 18" id="KW-0963">Cytoplasm</keyword>
<dbReference type="GO" id="GO:0009432">
    <property type="term" value="P:SOS response"/>
    <property type="evidence" value="ECO:0007669"/>
    <property type="project" value="UniProtKB-UniRule"/>
</dbReference>
<dbReference type="SMART" id="SM00382">
    <property type="entry name" value="AAA"/>
    <property type="match status" value="1"/>
</dbReference>
<dbReference type="NCBIfam" id="TIGR00630">
    <property type="entry name" value="uvra"/>
    <property type="match status" value="1"/>
</dbReference>
<evidence type="ECO:0000313" key="21">
    <source>
        <dbReference type="Proteomes" id="UP000062963"/>
    </source>
</evidence>